<dbReference type="AlphaFoldDB" id="Q2SN10"/>
<keyword evidence="3" id="KW-1185">Reference proteome</keyword>
<feature type="domain" description="DUF8198" evidence="1">
    <location>
        <begin position="32"/>
        <end position="238"/>
    </location>
</feature>
<name>Q2SN10_HAHCH</name>
<dbReference type="OrthoDB" id="7957365at2"/>
<dbReference type="STRING" id="349521.HCH_01084"/>
<accession>Q2SN10</accession>
<dbReference type="Proteomes" id="UP000000238">
    <property type="component" value="Chromosome"/>
</dbReference>
<protein>
    <recommendedName>
        <fullName evidence="1">DUF8198 domain-containing protein</fullName>
    </recommendedName>
</protein>
<dbReference type="NCBIfam" id="NF047641">
    <property type="entry name" value="FFLEE_fam"/>
    <property type="match status" value="1"/>
</dbReference>
<evidence type="ECO:0000313" key="3">
    <source>
        <dbReference type="Proteomes" id="UP000000238"/>
    </source>
</evidence>
<gene>
    <name evidence="2" type="ordered locus">HCH_01084</name>
</gene>
<proteinExistence type="predicted"/>
<dbReference type="HOGENOM" id="CLU_087830_0_0_6"/>
<dbReference type="InterPro" id="IPR058063">
    <property type="entry name" value="FFLEE_fam"/>
</dbReference>
<evidence type="ECO:0000313" key="2">
    <source>
        <dbReference type="EMBL" id="ABC27964.1"/>
    </source>
</evidence>
<reference evidence="2 3" key="1">
    <citation type="journal article" date="2005" name="Nucleic Acids Res.">
        <title>Genomic blueprint of Hahella chejuensis, a marine microbe producing an algicidal agent.</title>
        <authorList>
            <person name="Jeong H."/>
            <person name="Yim J.H."/>
            <person name="Lee C."/>
            <person name="Choi S.-H."/>
            <person name="Park Y.K."/>
            <person name="Yoon S.H."/>
            <person name="Hur C.-G."/>
            <person name="Kang H.-Y."/>
            <person name="Kim D."/>
            <person name="Lee H.H."/>
            <person name="Park K.H."/>
            <person name="Park S.-H."/>
            <person name="Park H.-S."/>
            <person name="Lee H.K."/>
            <person name="Oh T.K."/>
            <person name="Kim J.F."/>
        </authorList>
    </citation>
    <scope>NUCLEOTIDE SEQUENCE [LARGE SCALE GENOMIC DNA]</scope>
    <source>
        <strain evidence="2 3">KCTC 2396</strain>
    </source>
</reference>
<dbReference type="eggNOG" id="ENOG5031R3M">
    <property type="taxonomic scope" value="Bacteria"/>
</dbReference>
<dbReference type="Pfam" id="PF26621">
    <property type="entry name" value="DUF8198"/>
    <property type="match status" value="1"/>
</dbReference>
<organism evidence="2 3">
    <name type="scientific">Hahella chejuensis (strain KCTC 2396)</name>
    <dbReference type="NCBI Taxonomy" id="349521"/>
    <lineage>
        <taxon>Bacteria</taxon>
        <taxon>Pseudomonadati</taxon>
        <taxon>Pseudomonadota</taxon>
        <taxon>Gammaproteobacteria</taxon>
        <taxon>Oceanospirillales</taxon>
        <taxon>Hahellaceae</taxon>
        <taxon>Hahella</taxon>
    </lineage>
</organism>
<dbReference type="EMBL" id="CP000155">
    <property type="protein sequence ID" value="ABC27964.1"/>
    <property type="molecule type" value="Genomic_DNA"/>
</dbReference>
<evidence type="ECO:0000259" key="1">
    <source>
        <dbReference type="Pfam" id="PF26621"/>
    </source>
</evidence>
<sequence length="251" mass="29426">MSKEKLLSVNARTVNARRLQQLLLDYHNYRLLRDEHPLAQDIDRLCDWQAERLKRTHNDLYSNRRYHEALDFLLKDLYSPKEFTRRDADLERVFPVMVKLLPDTALHTIADLVELNLLTQQLDEHIAAVLREMNIERITEDNYAEAFRRCDNFASRRRQITLIDKTGHELEKYVKSRFISFSLKITEGPAEMAGLGQLHSFLSRGFKAFKEMGGVSQLLRVIMQRESHILEQIQVNADSPFTLPDNLRAYA</sequence>
<dbReference type="InterPro" id="IPR058511">
    <property type="entry name" value="DUF8198"/>
</dbReference>
<dbReference type="KEGG" id="hch:HCH_01084"/>
<dbReference type="RefSeq" id="WP_011395039.1">
    <property type="nucleotide sequence ID" value="NC_007645.1"/>
</dbReference>